<dbReference type="SMART" id="SM00388">
    <property type="entry name" value="HisKA"/>
    <property type="match status" value="1"/>
</dbReference>
<feature type="domain" description="PAC" evidence="10">
    <location>
        <begin position="286"/>
        <end position="339"/>
    </location>
</feature>
<keyword evidence="12" id="KW-1185">Reference proteome</keyword>
<dbReference type="AlphaFoldDB" id="A0ABD5SKV3"/>
<comment type="catalytic activity">
    <reaction evidence="1">
        <text>ATP + protein L-histidine = ADP + protein N-phospho-L-histidine.</text>
        <dbReference type="EC" id="2.7.13.3"/>
    </reaction>
</comment>
<evidence type="ECO:0000256" key="5">
    <source>
        <dbReference type="ARBA" id="ARBA00023012"/>
    </source>
</evidence>
<dbReference type="NCBIfam" id="TIGR00229">
    <property type="entry name" value="sensory_box"/>
    <property type="match status" value="1"/>
</dbReference>
<dbReference type="PANTHER" id="PTHR43711:SF1">
    <property type="entry name" value="HISTIDINE KINASE 1"/>
    <property type="match status" value="1"/>
</dbReference>
<organism evidence="11 12">
    <name type="scientific">Natrinema soli</name>
    <dbReference type="NCBI Taxonomy" id="1930624"/>
    <lineage>
        <taxon>Archaea</taxon>
        <taxon>Methanobacteriati</taxon>
        <taxon>Methanobacteriota</taxon>
        <taxon>Stenosarchaea group</taxon>
        <taxon>Halobacteria</taxon>
        <taxon>Halobacteriales</taxon>
        <taxon>Natrialbaceae</taxon>
        <taxon>Natrinema</taxon>
    </lineage>
</organism>
<keyword evidence="5" id="KW-0902">Two-component regulatory system</keyword>
<dbReference type="Pfam" id="PF02518">
    <property type="entry name" value="HATPase_c"/>
    <property type="match status" value="1"/>
</dbReference>
<dbReference type="Gene3D" id="3.30.450.20">
    <property type="entry name" value="PAS domain"/>
    <property type="match status" value="1"/>
</dbReference>
<reference evidence="11 12" key="1">
    <citation type="journal article" date="2019" name="Int. J. Syst. Evol. Microbiol.">
        <title>The Global Catalogue of Microorganisms (GCM) 10K type strain sequencing project: providing services to taxonomists for standard genome sequencing and annotation.</title>
        <authorList>
            <consortium name="The Broad Institute Genomics Platform"/>
            <consortium name="The Broad Institute Genome Sequencing Center for Infectious Disease"/>
            <person name="Wu L."/>
            <person name="Ma J."/>
        </authorList>
    </citation>
    <scope>NUCLEOTIDE SEQUENCE [LARGE SCALE GENOMIC DNA]</scope>
    <source>
        <strain evidence="11 12">LMG 29247</strain>
    </source>
</reference>
<feature type="transmembrane region" description="Helical" evidence="7">
    <location>
        <begin position="136"/>
        <end position="159"/>
    </location>
</feature>
<dbReference type="Pfam" id="PF08448">
    <property type="entry name" value="PAS_4"/>
    <property type="match status" value="1"/>
</dbReference>
<evidence type="ECO:0000256" key="3">
    <source>
        <dbReference type="ARBA" id="ARBA00022679"/>
    </source>
</evidence>
<dbReference type="InterPro" id="IPR003661">
    <property type="entry name" value="HisK_dim/P_dom"/>
</dbReference>
<dbReference type="InterPro" id="IPR036097">
    <property type="entry name" value="HisK_dim/P_sf"/>
</dbReference>
<dbReference type="InterPro" id="IPR000014">
    <property type="entry name" value="PAS"/>
</dbReference>
<evidence type="ECO:0000313" key="12">
    <source>
        <dbReference type="Proteomes" id="UP001596383"/>
    </source>
</evidence>
<feature type="transmembrane region" description="Helical" evidence="7">
    <location>
        <begin position="70"/>
        <end position="89"/>
    </location>
</feature>
<dbReference type="InterPro" id="IPR050736">
    <property type="entry name" value="Sensor_HK_Regulatory"/>
</dbReference>
<dbReference type="GO" id="GO:0000160">
    <property type="term" value="P:phosphorelay signal transduction system"/>
    <property type="evidence" value="ECO:0007669"/>
    <property type="project" value="UniProtKB-KW"/>
</dbReference>
<dbReference type="InterPro" id="IPR036890">
    <property type="entry name" value="HATPase_C_sf"/>
</dbReference>
<keyword evidence="4 11" id="KW-0418">Kinase</keyword>
<dbReference type="PROSITE" id="PS50112">
    <property type="entry name" value="PAS"/>
    <property type="match status" value="1"/>
</dbReference>
<feature type="region of interest" description="Disordered" evidence="6">
    <location>
        <begin position="556"/>
        <end position="582"/>
    </location>
</feature>
<dbReference type="Gene3D" id="1.10.287.130">
    <property type="match status" value="1"/>
</dbReference>
<dbReference type="SMART" id="SM00091">
    <property type="entry name" value="PAS"/>
    <property type="match status" value="1"/>
</dbReference>
<dbReference type="Pfam" id="PF16927">
    <property type="entry name" value="HisKA_7TM"/>
    <property type="match status" value="1"/>
</dbReference>
<feature type="domain" description="PAS" evidence="9">
    <location>
        <begin position="227"/>
        <end position="265"/>
    </location>
</feature>
<dbReference type="SUPFAM" id="SSF55874">
    <property type="entry name" value="ATPase domain of HSP90 chaperone/DNA topoisomerase II/histidine kinase"/>
    <property type="match status" value="1"/>
</dbReference>
<dbReference type="EMBL" id="JBHSWV010000149">
    <property type="protein sequence ID" value="MFC6765514.1"/>
    <property type="molecule type" value="Genomic_DNA"/>
</dbReference>
<dbReference type="InterPro" id="IPR000700">
    <property type="entry name" value="PAS-assoc_C"/>
</dbReference>
<dbReference type="InterPro" id="IPR031621">
    <property type="entry name" value="HisKA_7TM"/>
</dbReference>
<dbReference type="GO" id="GO:0004673">
    <property type="term" value="F:protein histidine kinase activity"/>
    <property type="evidence" value="ECO:0007669"/>
    <property type="project" value="UniProtKB-EC"/>
</dbReference>
<evidence type="ECO:0000313" key="11">
    <source>
        <dbReference type="EMBL" id="MFC6765514.1"/>
    </source>
</evidence>
<dbReference type="EC" id="2.7.13.3" evidence="2"/>
<sequence>MIQGLDPILLIYILSALVSAALAVVLWQHRGKTGVISLLGAVLAAGLWDVSLVLLSVIDHPLATTVLTGTLFLGVGFATMASLVFTLVYTGREKFLTTPTLAVLSAEPILLAILAVVNPFHLFFESFDGVLEPGPLLWAHVGYAYLVSGLVTVLILGFLYRSRSLYKGQSAALLAGTLATWVANGVYAAGFVEFDTSPIGFVVTGSLYAVAIVRYRLADIVPIARDRVIDTVTDAVFVVDTDDRIIDINPAARDLFEGTDRSVIGTDVHSLIDGYSVLEEQYDEITTAPVESEREFSLDTVAYHVRSTPIEDSRDRHVGWLLIIRDITERKRHEERLEQQNERLEQFANIVSHDLRNPLNVADGYLNLAREADDPVQYFDEIERSHDRMETIIEDVLALAREGSAVTDPEPVALADLAERAWESVDTGDATLSVTFDMTILADAKRVTRLFENLFRNSVEHGTPDGTDDGADPIRSSLEVEVGTIAVDDGGGSIGFYVADDGRGLLDEEDVFEDGYTTNPAGTGFGLSIVDGIATAHGWTVTAVESERGGARFEFRGVDSAPASSQTDPASVSDIEAEAPRD</sequence>
<dbReference type="Gene3D" id="3.30.565.10">
    <property type="entry name" value="Histidine kinase-like ATPase, C-terminal domain"/>
    <property type="match status" value="1"/>
</dbReference>
<feature type="transmembrane region" description="Helical" evidence="7">
    <location>
        <begin position="6"/>
        <end position="27"/>
    </location>
</feature>
<evidence type="ECO:0000256" key="6">
    <source>
        <dbReference type="SAM" id="MobiDB-lite"/>
    </source>
</evidence>
<keyword evidence="3" id="KW-0808">Transferase</keyword>
<protein>
    <recommendedName>
        <fullName evidence="2">histidine kinase</fullName>
        <ecNumber evidence="2">2.7.13.3</ecNumber>
    </recommendedName>
</protein>
<dbReference type="InterPro" id="IPR005467">
    <property type="entry name" value="His_kinase_dom"/>
</dbReference>
<dbReference type="CDD" id="cd00130">
    <property type="entry name" value="PAS"/>
    <property type="match status" value="1"/>
</dbReference>
<evidence type="ECO:0000256" key="1">
    <source>
        <dbReference type="ARBA" id="ARBA00000085"/>
    </source>
</evidence>
<dbReference type="Pfam" id="PF00512">
    <property type="entry name" value="HisKA"/>
    <property type="match status" value="1"/>
</dbReference>
<evidence type="ECO:0000256" key="7">
    <source>
        <dbReference type="SAM" id="Phobius"/>
    </source>
</evidence>
<dbReference type="PROSITE" id="PS50109">
    <property type="entry name" value="HIS_KIN"/>
    <property type="match status" value="1"/>
</dbReference>
<evidence type="ECO:0000256" key="4">
    <source>
        <dbReference type="ARBA" id="ARBA00022777"/>
    </source>
</evidence>
<keyword evidence="7" id="KW-1133">Transmembrane helix</keyword>
<feature type="transmembrane region" description="Helical" evidence="7">
    <location>
        <begin position="34"/>
        <end position="58"/>
    </location>
</feature>
<feature type="transmembrane region" description="Helical" evidence="7">
    <location>
        <begin position="171"/>
        <end position="192"/>
    </location>
</feature>
<dbReference type="InterPro" id="IPR035965">
    <property type="entry name" value="PAS-like_dom_sf"/>
</dbReference>
<dbReference type="InterPro" id="IPR013656">
    <property type="entry name" value="PAS_4"/>
</dbReference>
<name>A0ABD5SKV3_9EURY</name>
<proteinExistence type="predicted"/>
<keyword evidence="7" id="KW-0812">Transmembrane</keyword>
<feature type="transmembrane region" description="Helical" evidence="7">
    <location>
        <begin position="101"/>
        <end position="124"/>
    </location>
</feature>
<keyword evidence="7" id="KW-0472">Membrane</keyword>
<dbReference type="RefSeq" id="WP_273738538.1">
    <property type="nucleotide sequence ID" value="NZ_JAQIVI010000149.1"/>
</dbReference>
<dbReference type="Proteomes" id="UP001596383">
    <property type="component" value="Unassembled WGS sequence"/>
</dbReference>
<dbReference type="SUPFAM" id="SSF47384">
    <property type="entry name" value="Homodimeric domain of signal transducing histidine kinase"/>
    <property type="match status" value="1"/>
</dbReference>
<dbReference type="PROSITE" id="PS50113">
    <property type="entry name" value="PAC"/>
    <property type="match status" value="1"/>
</dbReference>
<dbReference type="SMART" id="SM00387">
    <property type="entry name" value="HATPase_c"/>
    <property type="match status" value="1"/>
</dbReference>
<feature type="transmembrane region" description="Helical" evidence="7">
    <location>
        <begin position="198"/>
        <end position="217"/>
    </location>
</feature>
<comment type="caution">
    <text evidence="11">The sequence shown here is derived from an EMBL/GenBank/DDBJ whole genome shotgun (WGS) entry which is preliminary data.</text>
</comment>
<dbReference type="SUPFAM" id="SSF55785">
    <property type="entry name" value="PYP-like sensor domain (PAS domain)"/>
    <property type="match status" value="1"/>
</dbReference>
<evidence type="ECO:0000259" key="9">
    <source>
        <dbReference type="PROSITE" id="PS50112"/>
    </source>
</evidence>
<dbReference type="InterPro" id="IPR003594">
    <property type="entry name" value="HATPase_dom"/>
</dbReference>
<accession>A0ABD5SKV3</accession>
<evidence type="ECO:0000259" key="8">
    <source>
        <dbReference type="PROSITE" id="PS50109"/>
    </source>
</evidence>
<dbReference type="CDD" id="cd00082">
    <property type="entry name" value="HisKA"/>
    <property type="match status" value="1"/>
</dbReference>
<evidence type="ECO:0000256" key="2">
    <source>
        <dbReference type="ARBA" id="ARBA00012438"/>
    </source>
</evidence>
<gene>
    <name evidence="11" type="ORF">ACFQE6_11105</name>
</gene>
<feature type="domain" description="Histidine kinase" evidence="8">
    <location>
        <begin position="350"/>
        <end position="556"/>
    </location>
</feature>
<evidence type="ECO:0000259" key="10">
    <source>
        <dbReference type="PROSITE" id="PS50113"/>
    </source>
</evidence>
<dbReference type="PANTHER" id="PTHR43711">
    <property type="entry name" value="TWO-COMPONENT HISTIDINE KINASE"/>
    <property type="match status" value="1"/>
</dbReference>